<dbReference type="Proteomes" id="UP000054911">
    <property type="component" value="Unassembled WGS sequence"/>
</dbReference>
<dbReference type="CDD" id="cd01029">
    <property type="entry name" value="TOPRIM_primases"/>
    <property type="match status" value="1"/>
</dbReference>
<comment type="caution">
    <text evidence="5">The sequence shown here is derived from an EMBL/GenBank/DDBJ whole genome shotgun (WGS) entry which is preliminary data.</text>
</comment>
<dbReference type="Pfam" id="PF06048">
    <property type="entry name" value="DUF927"/>
    <property type="match status" value="1"/>
</dbReference>
<dbReference type="AlphaFoldDB" id="A0A158BCW7"/>
<feature type="compositionally biased region" description="Basic and acidic residues" evidence="1">
    <location>
        <begin position="102"/>
        <end position="120"/>
    </location>
</feature>
<evidence type="ECO:0000256" key="1">
    <source>
        <dbReference type="SAM" id="MobiDB-lite"/>
    </source>
</evidence>
<feature type="domain" description="DUF927" evidence="2">
    <location>
        <begin position="366"/>
        <end position="650"/>
    </location>
</feature>
<evidence type="ECO:0000259" key="2">
    <source>
        <dbReference type="Pfam" id="PF06048"/>
    </source>
</evidence>
<keyword evidence="6" id="KW-1185">Reference proteome</keyword>
<name>A0A158BCW7_9BURK</name>
<protein>
    <submittedName>
        <fullName evidence="5">Inner membrane protein</fullName>
    </submittedName>
</protein>
<accession>A0A158BCW7</accession>
<dbReference type="InterPro" id="IPR009270">
    <property type="entry name" value="DUF927"/>
</dbReference>
<dbReference type="OrthoDB" id="784829at2"/>
<dbReference type="InterPro" id="IPR034154">
    <property type="entry name" value="TOPRIM_DnaG/twinkle"/>
</dbReference>
<feature type="region of interest" description="Disordered" evidence="1">
    <location>
        <begin position="100"/>
        <end position="126"/>
    </location>
</feature>
<feature type="domain" description="Toprim" evidence="4">
    <location>
        <begin position="235"/>
        <end position="329"/>
    </location>
</feature>
<dbReference type="InterPro" id="IPR014819">
    <property type="entry name" value="PriCT_2"/>
</dbReference>
<dbReference type="STRING" id="1777141.AWB80_03367"/>
<dbReference type="InterPro" id="IPR006171">
    <property type="entry name" value="TOPRIM_dom"/>
</dbReference>
<dbReference type="EMBL" id="FCOE02000009">
    <property type="protein sequence ID" value="SAK67912.1"/>
    <property type="molecule type" value="Genomic_DNA"/>
</dbReference>
<evidence type="ECO:0000313" key="5">
    <source>
        <dbReference type="EMBL" id="SAK67912.1"/>
    </source>
</evidence>
<dbReference type="GO" id="GO:0016817">
    <property type="term" value="F:hydrolase activity, acting on acid anhydrides"/>
    <property type="evidence" value="ECO:0007669"/>
    <property type="project" value="InterPro"/>
</dbReference>
<dbReference type="Pfam" id="PF08707">
    <property type="entry name" value="PriCT_2"/>
    <property type="match status" value="1"/>
</dbReference>
<dbReference type="RefSeq" id="WP_061175798.1">
    <property type="nucleotide sequence ID" value="NZ_FCOE02000009.1"/>
</dbReference>
<reference evidence="5" key="1">
    <citation type="submission" date="2016-01" db="EMBL/GenBank/DDBJ databases">
        <authorList>
            <person name="Peeters C."/>
        </authorList>
    </citation>
    <scope>NUCLEOTIDE SEQUENCE [LARGE SCALE GENOMIC DNA]</scope>
    <source>
        <strain evidence="5">LMG 29323</strain>
    </source>
</reference>
<proteinExistence type="predicted"/>
<evidence type="ECO:0000259" key="3">
    <source>
        <dbReference type="Pfam" id="PF08707"/>
    </source>
</evidence>
<sequence>MSTVFDDHQRILEALSYIPPDVERDVWFRVAASLKHSEGEAGFETFDQWSQGSPNYVAADVRDTWRSIRPDAGITIATLFAIAKKYGYNPRSKARTVVDPAEVERRRAERDARTEQEAQKRAQARKHAASLASAVIERAQPARDDHPYLMRKGVSAVDSLREMDAARLQKLIGYRPQSGGAHLEGRVLIAPVRVGSAVTTIEMIDEQGRKSALANGEKSGGCWFASRALDQCKRVLIAEGVATALSAHLCTGDAAVAALSASNLTKVAQTMRAVYPDAGITVLADLGNGQQKAVEAARSVGGAVALPTFGDKRGDDETDFNDMHTRFGSAAVAKQIRAAGKHGNADQLDRSAAEVSAVEGELEAHYELRQDGLYFVGVKVDRDSGKTLYVAPLWLCSSLEVLGSGRDSAGHQMRVLRWHRKGDLEEIRHAMPNADIGEREGWATMRSLGLSVAPGRAARERLAYYLQEEGGDVWHEITGMAGWQFGAFVLPSGEFVGEPSRPLVYNGGVPKKSAYLAAGTVENWKNTVGALARENRLVAAAIACAFAGPLLSIIGARDGIGLHFYTQTSSGKSTAGDCGASVWGDPRGVMHTWDGTSFALTRTAEYANDGLLYLDEIGAGDARKIGPGIYQMLNGVSRLQGTKSGGVVASRSWRLTLISTGEVSMAQYLAEGGQTPRGGQEIRLLDVPADIGAYRAFDTIHGRKDGDAFSVELTAAARANYGTAGRAFVEWLMSHRDEVESWVKATQDDMIGAVDTQYPDAAPTVKRATRKWAVLVSAAEMASEAELTGWTRDEARTWVMGAWARWLEAFGTKDRDQERLLEQVDGVLAANELSRFQEIYQDGGRSTCTGPILGYVRYDEGKRPTFDVLPSAFKNEVIAGFNERQACHALHKEGMLTKPKGHDGWTTYAGRLLGRVYRLNRRPVADEK</sequence>
<dbReference type="Pfam" id="PF13362">
    <property type="entry name" value="Toprim_3"/>
    <property type="match status" value="1"/>
</dbReference>
<organism evidence="5 6">
    <name type="scientific">Caballeronia pedi</name>
    <dbReference type="NCBI Taxonomy" id="1777141"/>
    <lineage>
        <taxon>Bacteria</taxon>
        <taxon>Pseudomonadati</taxon>
        <taxon>Pseudomonadota</taxon>
        <taxon>Betaproteobacteria</taxon>
        <taxon>Burkholderiales</taxon>
        <taxon>Burkholderiaceae</taxon>
        <taxon>Caballeronia</taxon>
    </lineage>
</organism>
<gene>
    <name evidence="5" type="ORF">AWB80_03367</name>
</gene>
<evidence type="ECO:0000313" key="6">
    <source>
        <dbReference type="Proteomes" id="UP000054911"/>
    </source>
</evidence>
<evidence type="ECO:0000259" key="4">
    <source>
        <dbReference type="Pfam" id="PF13362"/>
    </source>
</evidence>
<feature type="domain" description="Primase C-terminal 2" evidence="3">
    <location>
        <begin position="12"/>
        <end position="83"/>
    </location>
</feature>